<dbReference type="InterPro" id="IPR000014">
    <property type="entry name" value="PAS"/>
</dbReference>
<keyword evidence="4" id="KW-1185">Reference proteome</keyword>
<evidence type="ECO:0000256" key="1">
    <source>
        <dbReference type="SAM" id="Coils"/>
    </source>
</evidence>
<dbReference type="SUPFAM" id="SSF55785">
    <property type="entry name" value="PYP-like sensor domain (PAS domain)"/>
    <property type="match status" value="1"/>
</dbReference>
<name>A0A556MM40_9SPHI</name>
<sequence>MSTPESSIFERIFKQSLAPSFILSAAGPEYLVIAQNKAHELSMNHNENMQGKSAYDLLVPQPEDAELQASYEVFIVNIEQAIAEKTIVKLPAIKSLVKDPDGQMTHGIWRQLEVVPVIAESGEVQYLICTANDVSRQIWLEAARKTGFEKEAGLTEELAASNEELSATNEELSASNEELRQSRENLAETNLKLENRVEQRTHALAESESRFRAMVEQSPVPMLVTIGEEMIFEIINPPMLELIGKDASVIGKPWHEAMPELEGQDIIRQLLEPMMPA</sequence>
<feature type="coiled-coil region" evidence="1">
    <location>
        <begin position="151"/>
        <end position="199"/>
    </location>
</feature>
<accession>A0A556MM40</accession>
<protein>
    <submittedName>
        <fullName evidence="3">PAS domain-containing protein</fullName>
    </submittedName>
</protein>
<dbReference type="Gene3D" id="3.30.450.20">
    <property type="entry name" value="PAS domain"/>
    <property type="match status" value="2"/>
</dbReference>
<feature type="domain" description="PAS" evidence="2">
    <location>
        <begin position="210"/>
        <end position="263"/>
    </location>
</feature>
<evidence type="ECO:0000313" key="3">
    <source>
        <dbReference type="EMBL" id="TSJ40997.1"/>
    </source>
</evidence>
<comment type="caution">
    <text evidence="3">The sequence shown here is derived from an EMBL/GenBank/DDBJ whole genome shotgun (WGS) entry which is preliminary data.</text>
</comment>
<dbReference type="InterPro" id="IPR035965">
    <property type="entry name" value="PAS-like_dom_sf"/>
</dbReference>
<gene>
    <name evidence="3" type="ORF">FO440_14785</name>
</gene>
<dbReference type="OrthoDB" id="9813903at2"/>
<dbReference type="EMBL" id="VLPK01000002">
    <property type="protein sequence ID" value="TSJ40997.1"/>
    <property type="molecule type" value="Genomic_DNA"/>
</dbReference>
<dbReference type="RefSeq" id="WP_144249035.1">
    <property type="nucleotide sequence ID" value="NZ_VLPK01000002.1"/>
</dbReference>
<organism evidence="3 4">
    <name type="scientific">Mucilaginibacter corticis</name>
    <dbReference type="NCBI Taxonomy" id="2597670"/>
    <lineage>
        <taxon>Bacteria</taxon>
        <taxon>Pseudomonadati</taxon>
        <taxon>Bacteroidota</taxon>
        <taxon>Sphingobacteriia</taxon>
        <taxon>Sphingobacteriales</taxon>
        <taxon>Sphingobacteriaceae</taxon>
        <taxon>Mucilaginibacter</taxon>
    </lineage>
</organism>
<evidence type="ECO:0000259" key="2">
    <source>
        <dbReference type="Pfam" id="PF13188"/>
    </source>
</evidence>
<keyword evidence="1" id="KW-0175">Coiled coil</keyword>
<evidence type="ECO:0000313" key="4">
    <source>
        <dbReference type="Proteomes" id="UP000318733"/>
    </source>
</evidence>
<dbReference type="Pfam" id="PF13188">
    <property type="entry name" value="PAS_8"/>
    <property type="match status" value="1"/>
</dbReference>
<reference evidence="3 4" key="1">
    <citation type="submission" date="2019-07" db="EMBL/GenBank/DDBJ databases">
        <authorList>
            <person name="Huq M.A."/>
        </authorList>
    </citation>
    <scope>NUCLEOTIDE SEQUENCE [LARGE SCALE GENOMIC DNA]</scope>
    <source>
        <strain evidence="3 4">MAH-19</strain>
    </source>
</reference>
<dbReference type="AlphaFoldDB" id="A0A556MM40"/>
<dbReference type="Proteomes" id="UP000318733">
    <property type="component" value="Unassembled WGS sequence"/>
</dbReference>
<proteinExistence type="predicted"/>